<evidence type="ECO:0000313" key="2">
    <source>
        <dbReference type="Proteomes" id="UP000243065"/>
    </source>
</evidence>
<dbReference type="AlphaFoldDB" id="A0A656D7N7"/>
<organism evidence="1 2">
    <name type="scientific">Kryptobacter tengchongensis</name>
    <dbReference type="NCBI Taxonomy" id="1643429"/>
    <lineage>
        <taxon>Bacteria</taxon>
        <taxon>Pseudomonadati</taxon>
        <taxon>Candidatus Kryptoniota</taxon>
        <taxon>Candidatus Kryptobacter</taxon>
    </lineage>
</organism>
<dbReference type="EMBL" id="CZVU01000038">
    <property type="protein sequence ID" value="CUT01611.1"/>
    <property type="molecule type" value="Genomic_DNA"/>
</dbReference>
<keyword evidence="2" id="KW-1185">Reference proteome</keyword>
<proteinExistence type="predicted"/>
<sequence>MREENKPSEAQESLIQIIEAFRRMRIALARRKTGNYLILWGFILFVGYILTEIFMRLGKYDSIVWVWIILPTIGLIGVCLITVNQTKKTKERFPEGFYIFLIWISLVFYGFIIFAVILWMGNVSLNGIQVSLLFLNLAMFGYVLMGILLGKELALIGISTSILSVLCGLFLQKFFNLAMALICLITFIGGGFYINKKWELKNESTS</sequence>
<reference evidence="1 2" key="1">
    <citation type="submission" date="2015-11" db="EMBL/GenBank/DDBJ databases">
        <authorList>
            <person name="Varghese N."/>
        </authorList>
    </citation>
    <scope>NUCLEOTIDE SEQUENCE [LARGE SCALE GENOMIC DNA]</scope>
    <source>
        <strain evidence="1 2">JGI-24</strain>
    </source>
</reference>
<dbReference type="RefSeq" id="WP_072150381.1">
    <property type="nucleotide sequence ID" value="NZ_CZVU01000038.1"/>
</dbReference>
<accession>A0A656D7N7</accession>
<evidence type="ECO:0000313" key="1">
    <source>
        <dbReference type="EMBL" id="CUT01611.1"/>
    </source>
</evidence>
<dbReference type="OrthoDB" id="9798302at2"/>
<gene>
    <name evidence="1" type="ORF">JGI24_00971</name>
</gene>
<name>A0A656D7N7_KRYT1</name>
<protein>
    <submittedName>
        <fullName evidence="1">Uncharacterized protein</fullName>
    </submittedName>
</protein>
<dbReference type="Proteomes" id="UP000243065">
    <property type="component" value="Unassembled WGS sequence"/>
</dbReference>